<accession>A0A917XZS7</accession>
<dbReference type="RefSeq" id="WP_188857438.1">
    <property type="nucleotide sequence ID" value="NZ_BMOS01000014.1"/>
</dbReference>
<proteinExistence type="predicted"/>
<sequence>MTIKKRVNQLFKKYGTTDPFEIAKIRGIPIIYRPLGRSYGFFTNYYRTFTIQVNEDIPYKKQLYTIMHELGHITLHPEINSAFLKANTYYMTDRYETEAHEFAIEMFYNQEELKNVTIQEATEEYGVPEQLLIKKFYT</sequence>
<feature type="domain" description="IrrE N-terminal-like" evidence="1">
    <location>
        <begin position="24"/>
        <end position="134"/>
    </location>
</feature>
<dbReference type="Proteomes" id="UP000624041">
    <property type="component" value="Unassembled WGS sequence"/>
</dbReference>
<keyword evidence="3" id="KW-1185">Reference proteome</keyword>
<dbReference type="AlphaFoldDB" id="A0A917XZS7"/>
<comment type="caution">
    <text evidence="2">The sequence shown here is derived from an EMBL/GenBank/DDBJ whole genome shotgun (WGS) entry which is preliminary data.</text>
</comment>
<gene>
    <name evidence="2" type="ORF">GCM10007971_22750</name>
</gene>
<evidence type="ECO:0000313" key="3">
    <source>
        <dbReference type="Proteomes" id="UP000624041"/>
    </source>
</evidence>
<evidence type="ECO:0000313" key="2">
    <source>
        <dbReference type="EMBL" id="GGN59540.1"/>
    </source>
</evidence>
<dbReference type="EMBL" id="BMOS01000014">
    <property type="protein sequence ID" value="GGN59540.1"/>
    <property type="molecule type" value="Genomic_DNA"/>
</dbReference>
<reference evidence="2" key="1">
    <citation type="journal article" date="2014" name="Int. J. Syst. Evol. Microbiol.">
        <title>Complete genome sequence of Corynebacterium casei LMG S-19264T (=DSM 44701T), isolated from a smear-ripened cheese.</title>
        <authorList>
            <consortium name="US DOE Joint Genome Institute (JGI-PGF)"/>
            <person name="Walter F."/>
            <person name="Albersmeier A."/>
            <person name="Kalinowski J."/>
            <person name="Ruckert C."/>
        </authorList>
    </citation>
    <scope>NUCLEOTIDE SEQUENCE</scope>
    <source>
        <strain evidence="2">JCM 17251</strain>
    </source>
</reference>
<dbReference type="Gene3D" id="1.10.10.2910">
    <property type="match status" value="1"/>
</dbReference>
<protein>
    <submittedName>
        <fullName evidence="2">ImmA/IrrE family metallo-endopeptidase</fullName>
    </submittedName>
</protein>
<reference evidence="2" key="2">
    <citation type="submission" date="2020-09" db="EMBL/GenBank/DDBJ databases">
        <authorList>
            <person name="Sun Q."/>
            <person name="Ohkuma M."/>
        </authorList>
    </citation>
    <scope>NUCLEOTIDE SEQUENCE</scope>
    <source>
        <strain evidence="2">JCM 17251</strain>
    </source>
</reference>
<organism evidence="2 3">
    <name type="scientific">Oceanobacillus indicireducens</name>
    <dbReference type="NCBI Taxonomy" id="1004261"/>
    <lineage>
        <taxon>Bacteria</taxon>
        <taxon>Bacillati</taxon>
        <taxon>Bacillota</taxon>
        <taxon>Bacilli</taxon>
        <taxon>Bacillales</taxon>
        <taxon>Bacillaceae</taxon>
        <taxon>Oceanobacillus</taxon>
    </lineage>
</organism>
<dbReference type="InterPro" id="IPR010359">
    <property type="entry name" value="IrrE_HExxH"/>
</dbReference>
<name>A0A917XZS7_9BACI</name>
<dbReference type="Pfam" id="PF06114">
    <property type="entry name" value="Peptidase_M78"/>
    <property type="match status" value="1"/>
</dbReference>
<evidence type="ECO:0000259" key="1">
    <source>
        <dbReference type="Pfam" id="PF06114"/>
    </source>
</evidence>